<name>A0A7D9JKD0_PARCT</name>
<dbReference type="Proteomes" id="UP001152795">
    <property type="component" value="Unassembled WGS sequence"/>
</dbReference>
<protein>
    <submittedName>
        <fullName evidence="2">Uncharacterized protein</fullName>
    </submittedName>
</protein>
<reference evidence="2" key="1">
    <citation type="submission" date="2020-04" db="EMBL/GenBank/DDBJ databases">
        <authorList>
            <person name="Alioto T."/>
            <person name="Alioto T."/>
            <person name="Gomez Garrido J."/>
        </authorList>
    </citation>
    <scope>NUCLEOTIDE SEQUENCE</scope>
    <source>
        <strain evidence="2">A484AB</strain>
    </source>
</reference>
<accession>A0A7D9JKD0</accession>
<proteinExistence type="predicted"/>
<evidence type="ECO:0000256" key="1">
    <source>
        <dbReference type="SAM" id="MobiDB-lite"/>
    </source>
</evidence>
<keyword evidence="3" id="KW-1185">Reference proteome</keyword>
<sequence>MPPRARKQLDSKMIEDSLRANILPLITEQLEAVACRAVWRVRETDIDIARNQIASKRLRLDQVVSSMNGVQFFFSCVTSVMCNAKSTKDDDNETSYTPESYPAIAYFVVYKECATCNEKILFSTIHNEELDAEVTGIRVRKSSDSNNEMEKAAKQLFQVVKDHSNNTIQEMLQISNAYCYKNSEGTPSDDDEEDDQPEFVSTHFPMSPAV</sequence>
<dbReference type="AlphaFoldDB" id="A0A7D9JKD0"/>
<comment type="caution">
    <text evidence="2">The sequence shown here is derived from an EMBL/GenBank/DDBJ whole genome shotgun (WGS) entry which is preliminary data.</text>
</comment>
<evidence type="ECO:0000313" key="2">
    <source>
        <dbReference type="EMBL" id="CAB4031479.1"/>
    </source>
</evidence>
<organism evidence="2 3">
    <name type="scientific">Paramuricea clavata</name>
    <name type="common">Red gorgonian</name>
    <name type="synonym">Violescent sea-whip</name>
    <dbReference type="NCBI Taxonomy" id="317549"/>
    <lineage>
        <taxon>Eukaryota</taxon>
        <taxon>Metazoa</taxon>
        <taxon>Cnidaria</taxon>
        <taxon>Anthozoa</taxon>
        <taxon>Octocorallia</taxon>
        <taxon>Malacalcyonacea</taxon>
        <taxon>Plexauridae</taxon>
        <taxon>Paramuricea</taxon>
    </lineage>
</organism>
<feature type="compositionally biased region" description="Acidic residues" evidence="1">
    <location>
        <begin position="187"/>
        <end position="197"/>
    </location>
</feature>
<feature type="region of interest" description="Disordered" evidence="1">
    <location>
        <begin position="182"/>
        <end position="210"/>
    </location>
</feature>
<gene>
    <name evidence="2" type="ORF">PACLA_8A036452</name>
</gene>
<evidence type="ECO:0000313" key="3">
    <source>
        <dbReference type="Proteomes" id="UP001152795"/>
    </source>
</evidence>
<dbReference type="EMBL" id="CACRXK020017661">
    <property type="protein sequence ID" value="CAB4031479.1"/>
    <property type="molecule type" value="Genomic_DNA"/>
</dbReference>